<proteinExistence type="predicted"/>
<sequence>MSVTLAVSAQVWPHLGLDDLLSSFIFYHTIVHKKVERRHYPAGSGLEKKEYEVVHPPEVLRKKQCFRVRKALRALANVITYKHGLTEPRAIAMTCPADDDARISVSGACKDFYGLPSTILFGDKPYKDIVENFGVKNRPDVTRKLVYDHIMFANVICHELAHAAANFRWGPHKNERTIGDNVMTESGFDWETDAWGGHLVLSEQGRSQFLTEWPCPCKVFPYLRIRGRISVCGESESAERSWLLPPDWLLQISRKSYWD</sequence>
<gene>
    <name evidence="1" type="ORF">LTR97_012117</name>
</gene>
<dbReference type="AlphaFoldDB" id="A0AAN7ZZC6"/>
<evidence type="ECO:0000313" key="1">
    <source>
        <dbReference type="EMBL" id="KAK5690564.1"/>
    </source>
</evidence>
<reference evidence="1" key="1">
    <citation type="submission" date="2023-08" db="EMBL/GenBank/DDBJ databases">
        <title>Black Yeasts Isolated from many extreme environments.</title>
        <authorList>
            <person name="Coleine C."/>
            <person name="Stajich J.E."/>
            <person name="Selbmann L."/>
        </authorList>
    </citation>
    <scope>NUCLEOTIDE SEQUENCE</scope>
    <source>
        <strain evidence="1">CCFEE 5810</strain>
    </source>
</reference>
<protein>
    <submittedName>
        <fullName evidence="1">Uncharacterized protein</fullName>
    </submittedName>
</protein>
<dbReference type="Proteomes" id="UP001310594">
    <property type="component" value="Unassembled WGS sequence"/>
</dbReference>
<accession>A0AAN7ZZC6</accession>
<dbReference type="EMBL" id="JAVRQU010000024">
    <property type="protein sequence ID" value="KAK5690564.1"/>
    <property type="molecule type" value="Genomic_DNA"/>
</dbReference>
<comment type="caution">
    <text evidence="1">The sequence shown here is derived from an EMBL/GenBank/DDBJ whole genome shotgun (WGS) entry which is preliminary data.</text>
</comment>
<evidence type="ECO:0000313" key="2">
    <source>
        <dbReference type="Proteomes" id="UP001310594"/>
    </source>
</evidence>
<organism evidence="1 2">
    <name type="scientific">Elasticomyces elasticus</name>
    <dbReference type="NCBI Taxonomy" id="574655"/>
    <lineage>
        <taxon>Eukaryota</taxon>
        <taxon>Fungi</taxon>
        <taxon>Dikarya</taxon>
        <taxon>Ascomycota</taxon>
        <taxon>Pezizomycotina</taxon>
        <taxon>Dothideomycetes</taxon>
        <taxon>Dothideomycetidae</taxon>
        <taxon>Mycosphaerellales</taxon>
        <taxon>Teratosphaeriaceae</taxon>
        <taxon>Elasticomyces</taxon>
    </lineage>
</organism>
<name>A0AAN7ZZC6_9PEZI</name>